<keyword evidence="1" id="KW-0175">Coiled coil</keyword>
<protein>
    <submittedName>
        <fullName evidence="2">Transcriptional regulator</fullName>
    </submittedName>
</protein>
<dbReference type="InterPro" id="IPR036388">
    <property type="entry name" value="WH-like_DNA-bd_sf"/>
</dbReference>
<dbReference type="SUPFAM" id="SSF46785">
    <property type="entry name" value="Winged helix' DNA-binding domain"/>
    <property type="match status" value="1"/>
</dbReference>
<name>A0ABU0JSF9_HATLI</name>
<dbReference type="InterPro" id="IPR036390">
    <property type="entry name" value="WH_DNA-bd_sf"/>
</dbReference>
<dbReference type="Proteomes" id="UP001224418">
    <property type="component" value="Unassembled WGS sequence"/>
</dbReference>
<dbReference type="Gene3D" id="1.10.10.10">
    <property type="entry name" value="Winged helix-like DNA-binding domain superfamily/Winged helix DNA-binding domain"/>
    <property type="match status" value="1"/>
</dbReference>
<keyword evidence="3" id="KW-1185">Reference proteome</keyword>
<dbReference type="EMBL" id="JAUSWN010000005">
    <property type="protein sequence ID" value="MDQ0479108.1"/>
    <property type="molecule type" value="Genomic_DNA"/>
</dbReference>
<organism evidence="2 3">
    <name type="scientific">Hathewaya limosa</name>
    <name type="common">Clostridium limosum</name>
    <dbReference type="NCBI Taxonomy" id="1536"/>
    <lineage>
        <taxon>Bacteria</taxon>
        <taxon>Bacillati</taxon>
        <taxon>Bacillota</taxon>
        <taxon>Clostridia</taxon>
        <taxon>Eubacteriales</taxon>
        <taxon>Clostridiaceae</taxon>
        <taxon>Hathewaya</taxon>
    </lineage>
</organism>
<feature type="coiled-coil region" evidence="1">
    <location>
        <begin position="87"/>
        <end position="147"/>
    </location>
</feature>
<gene>
    <name evidence="2" type="ORF">QOZ93_000837</name>
</gene>
<proteinExistence type="predicted"/>
<comment type="caution">
    <text evidence="2">The sequence shown here is derived from an EMBL/GenBank/DDBJ whole genome shotgun (WGS) entry which is preliminary data.</text>
</comment>
<accession>A0ABU0JSF9</accession>
<dbReference type="Pfam" id="PF13730">
    <property type="entry name" value="HTH_36"/>
    <property type="match status" value="1"/>
</dbReference>
<evidence type="ECO:0000256" key="1">
    <source>
        <dbReference type="SAM" id="Coils"/>
    </source>
</evidence>
<evidence type="ECO:0000313" key="3">
    <source>
        <dbReference type="Proteomes" id="UP001224418"/>
    </source>
</evidence>
<reference evidence="2 3" key="1">
    <citation type="submission" date="2023-07" db="EMBL/GenBank/DDBJ databases">
        <title>Genomic Encyclopedia of Type Strains, Phase IV (KMG-IV): sequencing the most valuable type-strain genomes for metagenomic binning, comparative biology and taxonomic classification.</title>
        <authorList>
            <person name="Goeker M."/>
        </authorList>
    </citation>
    <scope>NUCLEOTIDE SEQUENCE [LARGE SCALE GENOMIC DNA]</scope>
    <source>
        <strain evidence="2 3">DSM 1400</strain>
    </source>
</reference>
<evidence type="ECO:0000313" key="2">
    <source>
        <dbReference type="EMBL" id="MDQ0479108.1"/>
    </source>
</evidence>
<sequence>MKKGEILEKVYKSKLPSRAKQVMFYLINRANAEGTCFPSVKTIASDCGVSERTIQRTMKVLIKEGFLIKEERYRDNGGQSSNLYKLKIDFENDNVKINDNNKDFEEENAIDQEENKTDIEGIEAVSFDYYKEEKSDVENNLEKENNDILNIVIITCLKKINCIYKNKFRPMIFYKVGKKIKHSRRIPTLNLLCHRVGDNLYPP</sequence>
<dbReference type="RefSeq" id="WP_307355216.1">
    <property type="nucleotide sequence ID" value="NZ_BAAACJ010000009.1"/>
</dbReference>